<organism evidence="10 11">
    <name type="scientific">Candidatus Polarisedimenticola svalbardensis</name>
    <dbReference type="NCBI Taxonomy" id="2886004"/>
    <lineage>
        <taxon>Bacteria</taxon>
        <taxon>Pseudomonadati</taxon>
        <taxon>Acidobacteriota</taxon>
        <taxon>Candidatus Polarisedimenticolia</taxon>
        <taxon>Candidatus Polarisedimenticolales</taxon>
        <taxon>Candidatus Polarisedimenticolaceae</taxon>
        <taxon>Candidatus Polarisedimenticola</taxon>
    </lineage>
</organism>
<feature type="chain" id="PRO_5035200958" evidence="8">
    <location>
        <begin position="22"/>
        <end position="967"/>
    </location>
</feature>
<dbReference type="InterPro" id="IPR037066">
    <property type="entry name" value="Plug_dom_sf"/>
</dbReference>
<dbReference type="Proteomes" id="UP000648239">
    <property type="component" value="Unassembled WGS sequence"/>
</dbReference>
<dbReference type="PANTHER" id="PTHR30069:SF46">
    <property type="entry name" value="OAR PROTEIN"/>
    <property type="match status" value="1"/>
</dbReference>
<keyword evidence="6" id="KW-0472">Membrane</keyword>
<dbReference type="InterPro" id="IPR036942">
    <property type="entry name" value="Beta-barrel_TonB_sf"/>
</dbReference>
<evidence type="ECO:0000313" key="10">
    <source>
        <dbReference type="EMBL" id="MBD3869462.1"/>
    </source>
</evidence>
<evidence type="ECO:0000256" key="2">
    <source>
        <dbReference type="ARBA" id="ARBA00022448"/>
    </source>
</evidence>
<proteinExistence type="predicted"/>
<dbReference type="SUPFAM" id="SSF49464">
    <property type="entry name" value="Carboxypeptidase regulatory domain-like"/>
    <property type="match status" value="1"/>
</dbReference>
<dbReference type="GO" id="GO:0009279">
    <property type="term" value="C:cell outer membrane"/>
    <property type="evidence" value="ECO:0007669"/>
    <property type="project" value="UniProtKB-SubCell"/>
</dbReference>
<dbReference type="Gene3D" id="2.40.170.20">
    <property type="entry name" value="TonB-dependent receptor, beta-barrel domain"/>
    <property type="match status" value="1"/>
</dbReference>
<dbReference type="AlphaFoldDB" id="A0A8J7CDY1"/>
<dbReference type="SUPFAM" id="SSF56935">
    <property type="entry name" value="Porins"/>
    <property type="match status" value="1"/>
</dbReference>
<feature type="signal peptide" evidence="8">
    <location>
        <begin position="1"/>
        <end position="21"/>
    </location>
</feature>
<keyword evidence="5" id="KW-0798">TonB box</keyword>
<keyword evidence="3" id="KW-1134">Transmembrane beta strand</keyword>
<dbReference type="InterPro" id="IPR000531">
    <property type="entry name" value="Beta-barrel_TonB"/>
</dbReference>
<keyword evidence="4" id="KW-0812">Transmembrane</keyword>
<evidence type="ECO:0000256" key="7">
    <source>
        <dbReference type="ARBA" id="ARBA00023237"/>
    </source>
</evidence>
<evidence type="ECO:0000256" key="4">
    <source>
        <dbReference type="ARBA" id="ARBA00022692"/>
    </source>
</evidence>
<dbReference type="GO" id="GO:0044718">
    <property type="term" value="P:siderophore transmembrane transport"/>
    <property type="evidence" value="ECO:0007669"/>
    <property type="project" value="TreeGrafter"/>
</dbReference>
<keyword evidence="8" id="KW-0732">Signal</keyword>
<evidence type="ECO:0000256" key="5">
    <source>
        <dbReference type="ARBA" id="ARBA00023077"/>
    </source>
</evidence>
<accession>A0A8J7CDY1</accession>
<dbReference type="Pfam" id="PF00593">
    <property type="entry name" value="TonB_dep_Rec_b-barrel"/>
    <property type="match status" value="1"/>
</dbReference>
<evidence type="ECO:0000259" key="9">
    <source>
        <dbReference type="Pfam" id="PF00593"/>
    </source>
</evidence>
<keyword evidence="7" id="KW-0998">Cell outer membrane</keyword>
<keyword evidence="2" id="KW-0813">Transport</keyword>
<dbReference type="InterPro" id="IPR008969">
    <property type="entry name" value="CarboxyPept-like_regulatory"/>
</dbReference>
<feature type="domain" description="TonB-dependent receptor-like beta-barrel" evidence="9">
    <location>
        <begin position="408"/>
        <end position="882"/>
    </location>
</feature>
<gene>
    <name evidence="10" type="ORF">IFK94_15175</name>
</gene>
<evidence type="ECO:0000313" key="11">
    <source>
        <dbReference type="Proteomes" id="UP000648239"/>
    </source>
</evidence>
<dbReference type="GO" id="GO:0015344">
    <property type="term" value="F:siderophore uptake transmembrane transporter activity"/>
    <property type="evidence" value="ECO:0007669"/>
    <property type="project" value="TreeGrafter"/>
</dbReference>
<name>A0A8J7CDY1_9BACT</name>
<dbReference type="EMBL" id="JACXWD010000093">
    <property type="protein sequence ID" value="MBD3869462.1"/>
    <property type="molecule type" value="Genomic_DNA"/>
</dbReference>
<protein>
    <submittedName>
        <fullName evidence="10">TonB-dependent receptor</fullName>
    </submittedName>
</protein>
<dbReference type="Gene3D" id="2.60.40.1120">
    <property type="entry name" value="Carboxypeptidase-like, regulatory domain"/>
    <property type="match status" value="1"/>
</dbReference>
<dbReference type="Gene3D" id="2.170.130.10">
    <property type="entry name" value="TonB-dependent receptor, plug domain"/>
    <property type="match status" value="1"/>
</dbReference>
<dbReference type="PANTHER" id="PTHR30069">
    <property type="entry name" value="TONB-DEPENDENT OUTER MEMBRANE RECEPTOR"/>
    <property type="match status" value="1"/>
</dbReference>
<sequence length="967" mass="105543">MLRKALLAGLLLLLVPSLVLAQADLTGRVSGTVTDEEGNGIAGARIELISPAMQGDRVLKTDDNGKYLVGLLPVGAYAMTISAPNMQSLTYSFRVQVGQTQPLDVTLKAGEELVEEVTVYGTATALETTTVGENFSYDTAVEGLPVQNRNIEAVASLAPNVGFGPTPGTLAISGAPSFDTVVLLDGAEISDPYFGSAPTVFLTDAIEEVQVMTSGVSARYGRFQGGVINAITKSGGNTFDGTIRAEFDNEDWDSTTPFDETTTDELNKVYQGTVGGYIMKDRLWFFGGMRYIPDTATSGTTRGTSEAYVTNSSEDRWQLKLRGAINPNHIVELSHLDKTRDITGRAGLPAYDLFAATGTRADPQETTTLSYQGVVTSSMFVEFLYTEKSVSIQSGGDPANGDPFLYAGNALPGWGLFHNHWWDFNDASVRDNETYGLSATQVLSAGDWGDHTLEYGVQFVESTTGGENRQSSTGYNLLFYDIAAGFYGVDMSGPEPTFSMETFFGNYNQIAYRWDALPLGGTQAVESAAIFLQDTWQIDKWRFDVGLRYDDWSGSGPLPTMDLSFTSFVPRLGVTYNIDDNWQLQATFGQYSSRFNDSVAGNVTGVSSAPRIETIYTGAPMTGLSYDDLQNVLRDDANWGFTSAVYDPSQPTVLLADGIEAPTASDFNLSVKRALPRNSGSFTLTYSRRDFNNLLDDFVGDNGTVDVFDPNNPGDLIGTFDLSLWDNSDVATREYEAVTATWDFRPGVRWNIGGNYTYSQTRGNYEGEGRNTPSSGSRIGDYERSYPFEAAVPYGFLDEDLTHRFISWGNYRFDFDKAGGLNLGAIFKYQSGDVWSRTASVPLNNDPDYISDIGNYTHYFDGRGNNRFNGSWRLDFSARYTFPIFREDVSGWLKIDALNVLDQDELTSYGTTGFADDNGAGTLAWNPSGSCGPGDSPSVDCSSFGRISSQGNYQTPRTMLLTLGVQF</sequence>
<comment type="caution">
    <text evidence="10">The sequence shown here is derived from an EMBL/GenBank/DDBJ whole genome shotgun (WGS) entry which is preliminary data.</text>
</comment>
<keyword evidence="10" id="KW-0675">Receptor</keyword>
<reference evidence="10 11" key="1">
    <citation type="submission" date="2020-08" db="EMBL/GenBank/DDBJ databases">
        <title>Acidobacteriota in marine sediments use diverse sulfur dissimilation pathways.</title>
        <authorList>
            <person name="Wasmund K."/>
        </authorList>
    </citation>
    <scope>NUCLEOTIDE SEQUENCE [LARGE SCALE GENOMIC DNA]</scope>
    <source>
        <strain evidence="10">MAG AM4</strain>
    </source>
</reference>
<evidence type="ECO:0000256" key="1">
    <source>
        <dbReference type="ARBA" id="ARBA00004571"/>
    </source>
</evidence>
<comment type="subcellular location">
    <subcellularLocation>
        <location evidence="1">Cell outer membrane</location>
        <topology evidence="1">Multi-pass membrane protein</topology>
    </subcellularLocation>
</comment>
<dbReference type="InterPro" id="IPR039426">
    <property type="entry name" value="TonB-dep_rcpt-like"/>
</dbReference>
<dbReference type="Pfam" id="PF13620">
    <property type="entry name" value="CarboxypepD_reg"/>
    <property type="match status" value="1"/>
</dbReference>
<evidence type="ECO:0000256" key="3">
    <source>
        <dbReference type="ARBA" id="ARBA00022452"/>
    </source>
</evidence>
<evidence type="ECO:0000256" key="6">
    <source>
        <dbReference type="ARBA" id="ARBA00023136"/>
    </source>
</evidence>
<evidence type="ECO:0000256" key="8">
    <source>
        <dbReference type="SAM" id="SignalP"/>
    </source>
</evidence>